<accession>A0ABQ9FPX9</accession>
<reference evidence="1 2" key="1">
    <citation type="submission" date="2022-12" db="EMBL/GenBank/DDBJ databases">
        <title>Chromosome-level genome of Tegillarca granosa.</title>
        <authorList>
            <person name="Kim J."/>
        </authorList>
    </citation>
    <scope>NUCLEOTIDE SEQUENCE [LARGE SCALE GENOMIC DNA]</scope>
    <source>
        <strain evidence="1">Teg-2019</strain>
        <tissue evidence="1">Adductor muscle</tissue>
    </source>
</reference>
<protein>
    <submittedName>
        <fullName evidence="1">Uncharacterized protein</fullName>
    </submittedName>
</protein>
<evidence type="ECO:0000313" key="1">
    <source>
        <dbReference type="EMBL" id="KAJ8318310.1"/>
    </source>
</evidence>
<proteinExistence type="predicted"/>
<comment type="caution">
    <text evidence="1">The sequence shown here is derived from an EMBL/GenBank/DDBJ whole genome shotgun (WGS) entry which is preliminary data.</text>
</comment>
<dbReference type="Proteomes" id="UP001217089">
    <property type="component" value="Unassembled WGS sequence"/>
</dbReference>
<gene>
    <name evidence="1" type="ORF">KUTeg_003401</name>
</gene>
<dbReference type="Gene3D" id="1.25.40.180">
    <property type="match status" value="1"/>
</dbReference>
<keyword evidence="2" id="KW-1185">Reference proteome</keyword>
<name>A0ABQ9FPX9_TEGGR</name>
<evidence type="ECO:0000313" key="2">
    <source>
        <dbReference type="Proteomes" id="UP001217089"/>
    </source>
</evidence>
<dbReference type="EMBL" id="JARBDR010000214">
    <property type="protein sequence ID" value="KAJ8318310.1"/>
    <property type="molecule type" value="Genomic_DNA"/>
</dbReference>
<organism evidence="1 2">
    <name type="scientific">Tegillarca granosa</name>
    <name type="common">Malaysian cockle</name>
    <name type="synonym">Anadara granosa</name>
    <dbReference type="NCBI Taxonomy" id="220873"/>
    <lineage>
        <taxon>Eukaryota</taxon>
        <taxon>Metazoa</taxon>
        <taxon>Spiralia</taxon>
        <taxon>Lophotrochozoa</taxon>
        <taxon>Mollusca</taxon>
        <taxon>Bivalvia</taxon>
        <taxon>Autobranchia</taxon>
        <taxon>Pteriomorphia</taxon>
        <taxon>Arcoida</taxon>
        <taxon>Arcoidea</taxon>
        <taxon>Arcidae</taxon>
        <taxon>Tegillarca</taxon>
    </lineage>
</organism>
<sequence length="393" mass="44529">MIGRVHLQLPGYAADSFPVVTLNLKQEVKYFSCKFKLLPGAAHVNIIFRKYSNIKTFPKFENFVKEFRVYYELPAQQETKQIMQASSSDITSFNFVTSTSVLHKGYDSGKETVHPANISLPLHTEDNGESTEHMVEDIDMKTGSAEEETVEYINEKEKVCFQSGSAGNLQSDQKTNPKGQQNVIEENSIPKLPIINIVQKIIETCTVPEGDNFEKSTCLKLLESVEGSDINEVLGQVLVKATNENIENILQFVLLDLSVEKLITFETAFQILLEKIEYLDEIIKLRSKIANIVAIGFRNHIISIDVLITAFYVKLHHPLFLLCLSAIEKEIGKDKLKQIVKDKIDWTKMLPSCSAKTPQLIYETLKDKNLEYLVENVIALTVLPQIEQPIMKM</sequence>